<feature type="transmembrane region" description="Helical" evidence="1">
    <location>
        <begin position="61"/>
        <end position="80"/>
    </location>
</feature>
<organism evidence="2 3">
    <name type="scientific">Tropicimonas isoalkanivorans</name>
    <dbReference type="NCBI Taxonomy" id="441112"/>
    <lineage>
        <taxon>Bacteria</taxon>
        <taxon>Pseudomonadati</taxon>
        <taxon>Pseudomonadota</taxon>
        <taxon>Alphaproteobacteria</taxon>
        <taxon>Rhodobacterales</taxon>
        <taxon>Roseobacteraceae</taxon>
        <taxon>Tropicimonas</taxon>
    </lineage>
</organism>
<protein>
    <submittedName>
        <fullName evidence="2">Uncharacterized protein</fullName>
    </submittedName>
</protein>
<dbReference type="Proteomes" id="UP000198728">
    <property type="component" value="Unassembled WGS sequence"/>
</dbReference>
<dbReference type="OrthoDB" id="7866560at2"/>
<evidence type="ECO:0000313" key="2">
    <source>
        <dbReference type="EMBL" id="SFC47521.1"/>
    </source>
</evidence>
<gene>
    <name evidence="2" type="ORF">SAMN04488094_105111</name>
</gene>
<evidence type="ECO:0000313" key="3">
    <source>
        <dbReference type="Proteomes" id="UP000198728"/>
    </source>
</evidence>
<dbReference type="RefSeq" id="WP_093360673.1">
    <property type="nucleotide sequence ID" value="NZ_FOLG01000005.1"/>
</dbReference>
<feature type="transmembrane region" description="Helical" evidence="1">
    <location>
        <begin position="36"/>
        <end position="54"/>
    </location>
</feature>
<name>A0A1I1JH82_9RHOB</name>
<evidence type="ECO:0000256" key="1">
    <source>
        <dbReference type="SAM" id="Phobius"/>
    </source>
</evidence>
<keyword evidence="3" id="KW-1185">Reference proteome</keyword>
<reference evidence="2 3" key="1">
    <citation type="submission" date="2016-10" db="EMBL/GenBank/DDBJ databases">
        <authorList>
            <person name="de Groot N.N."/>
        </authorList>
    </citation>
    <scope>NUCLEOTIDE SEQUENCE [LARGE SCALE GENOMIC DNA]</scope>
    <source>
        <strain evidence="2 3">DSM 19548</strain>
    </source>
</reference>
<keyword evidence="1" id="KW-1133">Transmembrane helix</keyword>
<sequence length="160" mass="17037">MGQALAPLVVAAAASFVARQLSCDPFDTSGRAVPERIVWVGSGAIAVFLVAFAPTVAQVQAAYVVALLGWAALTLGIARFKPDLLPRHPSIWSGQGDASPDAMSIEASSFVLRAAGAWMLMFAGNDLLWVLFVSAGSLMIGFLTDWVILLYLYLRTTAHR</sequence>
<accession>A0A1I1JH82</accession>
<keyword evidence="1" id="KW-0472">Membrane</keyword>
<proteinExistence type="predicted"/>
<feature type="transmembrane region" description="Helical" evidence="1">
    <location>
        <begin position="127"/>
        <end position="154"/>
    </location>
</feature>
<dbReference type="STRING" id="441112.SAMN04488094_105111"/>
<keyword evidence="1" id="KW-0812">Transmembrane</keyword>
<dbReference type="AlphaFoldDB" id="A0A1I1JH82"/>
<dbReference type="EMBL" id="FOLG01000005">
    <property type="protein sequence ID" value="SFC47521.1"/>
    <property type="molecule type" value="Genomic_DNA"/>
</dbReference>